<keyword evidence="1" id="KW-1133">Transmembrane helix</keyword>
<name>A0A354YYM2_9FIRM</name>
<dbReference type="EMBL" id="DNZF01000115">
    <property type="protein sequence ID" value="HBK53327.1"/>
    <property type="molecule type" value="Genomic_DNA"/>
</dbReference>
<evidence type="ECO:0000313" key="2">
    <source>
        <dbReference type="EMBL" id="HBK53327.1"/>
    </source>
</evidence>
<sequence length="175" mass="20022">MDRMKLFPKTFLYTLFLMVLITLIGHALIYALLPVVYVHQKEKILQENHHAMVQRLQTLDAVQIEAEIEKYARQNQVLVRLYYNGKSLVYGSVYVQDLVSEDSSRFSFQASPFDAKSEELPPNTIKIENGIKNVALYPSAEFIRTEETFTSPLGQSCSLETMLTLQPVNEAKAFL</sequence>
<proteinExistence type="predicted"/>
<reference evidence="2 3" key="1">
    <citation type="journal article" date="2018" name="Nat. Biotechnol.">
        <title>A standardized bacterial taxonomy based on genome phylogeny substantially revises the tree of life.</title>
        <authorList>
            <person name="Parks D.H."/>
            <person name="Chuvochina M."/>
            <person name="Waite D.W."/>
            <person name="Rinke C."/>
            <person name="Skarshewski A."/>
            <person name="Chaumeil P.A."/>
            <person name="Hugenholtz P."/>
        </authorList>
    </citation>
    <scope>NUCLEOTIDE SEQUENCE [LARGE SCALE GENOMIC DNA]</scope>
    <source>
        <strain evidence="2">UBA10948</strain>
    </source>
</reference>
<dbReference type="Proteomes" id="UP000263273">
    <property type="component" value="Unassembled WGS sequence"/>
</dbReference>
<evidence type="ECO:0008006" key="4">
    <source>
        <dbReference type="Google" id="ProtNLM"/>
    </source>
</evidence>
<feature type="transmembrane region" description="Helical" evidence="1">
    <location>
        <begin position="12"/>
        <end position="33"/>
    </location>
</feature>
<dbReference type="AlphaFoldDB" id="A0A354YYM2"/>
<accession>A0A354YYM2</accession>
<comment type="caution">
    <text evidence="2">The sequence shown here is derived from an EMBL/GenBank/DDBJ whole genome shotgun (WGS) entry which is preliminary data.</text>
</comment>
<organism evidence="2 3">
    <name type="scientific">Syntrophomonas wolfei</name>
    <dbReference type="NCBI Taxonomy" id="863"/>
    <lineage>
        <taxon>Bacteria</taxon>
        <taxon>Bacillati</taxon>
        <taxon>Bacillota</taxon>
        <taxon>Clostridia</taxon>
        <taxon>Eubacteriales</taxon>
        <taxon>Syntrophomonadaceae</taxon>
        <taxon>Syntrophomonas</taxon>
    </lineage>
</organism>
<gene>
    <name evidence="2" type="ORF">DDZ44_05270</name>
</gene>
<protein>
    <recommendedName>
        <fullName evidence="4">Sensor histidine kinase</fullName>
    </recommendedName>
</protein>
<keyword evidence="1" id="KW-0472">Membrane</keyword>
<evidence type="ECO:0000256" key="1">
    <source>
        <dbReference type="SAM" id="Phobius"/>
    </source>
</evidence>
<keyword evidence="1" id="KW-0812">Transmembrane</keyword>
<evidence type="ECO:0000313" key="3">
    <source>
        <dbReference type="Proteomes" id="UP000263273"/>
    </source>
</evidence>